<dbReference type="GO" id="GO:0016020">
    <property type="term" value="C:membrane"/>
    <property type="evidence" value="ECO:0007669"/>
    <property type="project" value="UniProtKB-SubCell"/>
</dbReference>
<feature type="transmembrane region" description="Helical" evidence="6">
    <location>
        <begin position="116"/>
        <end position="138"/>
    </location>
</feature>
<feature type="domain" description="Inositolphosphotransferase Aur1/Ipt1" evidence="7">
    <location>
        <begin position="87"/>
        <end position="253"/>
    </location>
</feature>
<dbReference type="PANTHER" id="PTHR31310:SF8">
    <property type="entry name" value="INOSITOLPHOSPHOTRANSFERASE 1"/>
    <property type="match status" value="1"/>
</dbReference>
<evidence type="ECO:0000256" key="6">
    <source>
        <dbReference type="SAM" id="Phobius"/>
    </source>
</evidence>
<dbReference type="Pfam" id="PF14378">
    <property type="entry name" value="PAP2_3"/>
    <property type="match status" value="1"/>
</dbReference>
<evidence type="ECO:0000259" key="7">
    <source>
        <dbReference type="Pfam" id="PF14378"/>
    </source>
</evidence>
<organism evidence="9">
    <name type="scientific">Spathaspora passalidarum (strain NRRL Y-27907 / 11-Y1)</name>
    <dbReference type="NCBI Taxonomy" id="619300"/>
    <lineage>
        <taxon>Eukaryota</taxon>
        <taxon>Fungi</taxon>
        <taxon>Dikarya</taxon>
        <taxon>Ascomycota</taxon>
        <taxon>Saccharomycotina</taxon>
        <taxon>Pichiomycetes</taxon>
        <taxon>Debaryomycetaceae</taxon>
        <taxon>Spathaspora</taxon>
    </lineage>
</organism>
<gene>
    <name evidence="8" type="ORF">SPAPADRAFT_58414</name>
</gene>
<name>G3AG77_SPAPN</name>
<dbReference type="OrthoDB" id="5784at2759"/>
<dbReference type="AlphaFoldDB" id="G3AG77"/>
<evidence type="ECO:0000256" key="1">
    <source>
        <dbReference type="ARBA" id="ARBA00004141"/>
    </source>
</evidence>
<protein>
    <recommendedName>
        <fullName evidence="7">Inositolphosphotransferase Aur1/Ipt1 domain-containing protein</fullName>
    </recommendedName>
</protein>
<dbReference type="GeneID" id="18872444"/>
<dbReference type="CDD" id="cd03386">
    <property type="entry name" value="PAP2_Aur1_like"/>
    <property type="match status" value="1"/>
</dbReference>
<dbReference type="SUPFAM" id="SSF48317">
    <property type="entry name" value="Acid phosphatase/Vanadium-dependent haloperoxidase"/>
    <property type="match status" value="1"/>
</dbReference>
<dbReference type="eggNOG" id="ENOG502QPKA">
    <property type="taxonomic scope" value="Eukaryota"/>
</dbReference>
<evidence type="ECO:0000256" key="2">
    <source>
        <dbReference type="ARBA" id="ARBA00022692"/>
    </source>
</evidence>
<dbReference type="HOGENOM" id="CLU_921863_0_0_1"/>
<dbReference type="InParanoid" id="G3AG77"/>
<evidence type="ECO:0000313" key="8">
    <source>
        <dbReference type="EMBL" id="EGW35216.1"/>
    </source>
</evidence>
<dbReference type="RefSeq" id="XP_007372628.1">
    <property type="nucleotide sequence ID" value="XM_007372566.1"/>
</dbReference>
<dbReference type="InterPro" id="IPR036938">
    <property type="entry name" value="PAP2/HPO_sf"/>
</dbReference>
<feature type="transmembrane region" description="Helical" evidence="6">
    <location>
        <begin position="58"/>
        <end position="75"/>
    </location>
</feature>
<feature type="compositionally biased region" description="Polar residues" evidence="5">
    <location>
        <begin position="1"/>
        <end position="17"/>
    </location>
</feature>
<keyword evidence="2 6" id="KW-0812">Transmembrane</keyword>
<evidence type="ECO:0000256" key="4">
    <source>
        <dbReference type="ARBA" id="ARBA00023136"/>
    </source>
</evidence>
<evidence type="ECO:0000256" key="5">
    <source>
        <dbReference type="SAM" id="MobiDB-lite"/>
    </source>
</evidence>
<dbReference type="GO" id="GO:0070916">
    <property type="term" value="C:inositol phosphoceramide synthase complex"/>
    <property type="evidence" value="ECO:0007669"/>
    <property type="project" value="TreeGrafter"/>
</dbReference>
<comment type="subcellular location">
    <subcellularLocation>
        <location evidence="1">Membrane</location>
        <topology evidence="1">Multi-pass membrane protein</topology>
    </subcellularLocation>
</comment>
<dbReference type="Gene3D" id="1.20.144.10">
    <property type="entry name" value="Phosphatidic acid phosphatase type 2/haloperoxidase"/>
    <property type="match status" value="1"/>
</dbReference>
<keyword evidence="9" id="KW-1185">Reference proteome</keyword>
<reference evidence="8 9" key="1">
    <citation type="journal article" date="2011" name="Proc. Natl. Acad. Sci. U.S.A.">
        <title>Comparative genomics of xylose-fermenting fungi for enhanced biofuel production.</title>
        <authorList>
            <person name="Wohlbach D.J."/>
            <person name="Kuo A."/>
            <person name="Sato T.K."/>
            <person name="Potts K.M."/>
            <person name="Salamov A.A."/>
            <person name="LaButti K.M."/>
            <person name="Sun H."/>
            <person name="Clum A."/>
            <person name="Pangilinan J.L."/>
            <person name="Lindquist E.A."/>
            <person name="Lucas S."/>
            <person name="Lapidus A."/>
            <person name="Jin M."/>
            <person name="Gunawan C."/>
            <person name="Balan V."/>
            <person name="Dale B.E."/>
            <person name="Jeffries T.W."/>
            <person name="Zinkel R."/>
            <person name="Barry K.W."/>
            <person name="Grigoriev I.V."/>
            <person name="Gasch A.P."/>
        </authorList>
    </citation>
    <scope>NUCLEOTIDE SEQUENCE [LARGE SCALE GENOMIC DNA]</scope>
    <source>
        <strain evidence="9">NRRL Y-27907 / 11-Y1</strain>
    </source>
</reference>
<keyword evidence="3 6" id="KW-1133">Transmembrane helix</keyword>
<dbReference type="PANTHER" id="PTHR31310">
    <property type="match status" value="1"/>
</dbReference>
<proteinExistence type="predicted"/>
<feature type="transmembrane region" description="Helical" evidence="6">
    <location>
        <begin position="87"/>
        <end position="110"/>
    </location>
</feature>
<feature type="transmembrane region" description="Helical" evidence="6">
    <location>
        <begin position="235"/>
        <end position="255"/>
    </location>
</feature>
<sequence>MDTSEMILTSPSLASDTPSIVSPPSESEILESGLFEFTEESASTIDIPKSKAHHHWRLAPVFLLAISWTVLNILYSTKNPVTKPKNIVAWVFHVVVHFVVPPLFGGWLYIFHPPRALKLFIVSSGLQTVAITLTYLVFPNAPPLFIKLYGENKEPTFDMIYTDGITSVDMRFGVMLHKLSYYAIPNKFSSFPSLHSANACLIFFFVCYYSKWTSFKLLGLVNVLGQWWSELYLDHHWRFDCFAGMLYAITTWVLLMNWKKGLQYVDDRYTNAKANLDMKHGSTMGMRLFRNTRLKNFFDPQV</sequence>
<dbReference type="GO" id="GO:0006676">
    <property type="term" value="P:mannosyl diphosphorylinositol ceramide metabolic process"/>
    <property type="evidence" value="ECO:0007669"/>
    <property type="project" value="TreeGrafter"/>
</dbReference>
<feature type="region of interest" description="Disordered" evidence="5">
    <location>
        <begin position="1"/>
        <end position="24"/>
    </location>
</feature>
<dbReference type="Proteomes" id="UP000000709">
    <property type="component" value="Unassembled WGS sequence"/>
</dbReference>
<evidence type="ECO:0000313" key="9">
    <source>
        <dbReference type="Proteomes" id="UP000000709"/>
    </source>
</evidence>
<keyword evidence="4 6" id="KW-0472">Membrane</keyword>
<evidence type="ECO:0000256" key="3">
    <source>
        <dbReference type="ARBA" id="ARBA00022989"/>
    </source>
</evidence>
<dbReference type="EMBL" id="GL996499">
    <property type="protein sequence ID" value="EGW35216.1"/>
    <property type="molecule type" value="Genomic_DNA"/>
</dbReference>
<dbReference type="InterPro" id="IPR026841">
    <property type="entry name" value="Aur1/Ipt1"/>
</dbReference>
<dbReference type="OMA" id="CLGIITH"/>
<accession>G3AG77</accession>
<dbReference type="KEGG" id="spaa:SPAPADRAFT_58414"/>
<feature type="transmembrane region" description="Helical" evidence="6">
    <location>
        <begin position="197"/>
        <end position="215"/>
    </location>
</feature>
<dbReference type="GO" id="GO:0030148">
    <property type="term" value="P:sphingolipid biosynthetic process"/>
    <property type="evidence" value="ECO:0007669"/>
    <property type="project" value="TreeGrafter"/>
</dbReference>
<dbReference type="InterPro" id="IPR052185">
    <property type="entry name" value="IPC_Synthase-Related"/>
</dbReference>